<dbReference type="EMBL" id="KV453881">
    <property type="protein sequence ID" value="ODV82552.1"/>
    <property type="molecule type" value="Genomic_DNA"/>
</dbReference>
<protein>
    <submittedName>
        <fullName evidence="2">Uncharacterized protein</fullName>
    </submittedName>
</protein>
<dbReference type="AlphaFoldDB" id="A0A1E4ST19"/>
<feature type="compositionally biased region" description="Basic and acidic residues" evidence="1">
    <location>
        <begin position="1"/>
        <end position="10"/>
    </location>
</feature>
<evidence type="ECO:0000256" key="1">
    <source>
        <dbReference type="SAM" id="MobiDB-lite"/>
    </source>
</evidence>
<proteinExistence type="predicted"/>
<gene>
    <name evidence="2" type="ORF">CANARDRAFT_10456</name>
</gene>
<reference evidence="3" key="1">
    <citation type="submission" date="2016-04" db="EMBL/GenBank/DDBJ databases">
        <title>Comparative genomics of biotechnologically important yeasts.</title>
        <authorList>
            <consortium name="DOE Joint Genome Institute"/>
            <person name="Riley R."/>
            <person name="Haridas S."/>
            <person name="Wolfe K.H."/>
            <person name="Lopes M.R."/>
            <person name="Hittinger C.T."/>
            <person name="Goker M."/>
            <person name="Salamov A."/>
            <person name="Wisecaver J."/>
            <person name="Long T.M."/>
            <person name="Aerts A.L."/>
            <person name="Barry K."/>
            <person name="Choi C."/>
            <person name="Clum A."/>
            <person name="Coughlan A.Y."/>
            <person name="Deshpande S."/>
            <person name="Douglass A.P."/>
            <person name="Hanson S.J."/>
            <person name="Klenk H.-P."/>
            <person name="Labutti K."/>
            <person name="Lapidus A."/>
            <person name="Lindquist E."/>
            <person name="Lipzen A."/>
            <person name="Meier-Kolthoff J.P."/>
            <person name="Ohm R.A."/>
            <person name="Otillar R.P."/>
            <person name="Pangilinan J."/>
            <person name="Peng Y."/>
            <person name="Rokas A."/>
            <person name="Rosa C.A."/>
            <person name="Scheuner C."/>
            <person name="Sibirny A.A."/>
            <person name="Slot J.C."/>
            <person name="Stielow J.B."/>
            <person name="Sun H."/>
            <person name="Kurtzman C.P."/>
            <person name="Blackwell M."/>
            <person name="Grigoriev I.V."/>
            <person name="Jeffries T.W."/>
        </authorList>
    </citation>
    <scope>NUCLEOTIDE SEQUENCE [LARGE SCALE GENOMIC DNA]</scope>
    <source>
        <strain evidence="3">NRRL YB-2248</strain>
    </source>
</reference>
<evidence type="ECO:0000313" key="2">
    <source>
        <dbReference type="EMBL" id="ODV82552.1"/>
    </source>
</evidence>
<feature type="region of interest" description="Disordered" evidence="1">
    <location>
        <begin position="1"/>
        <end position="42"/>
    </location>
</feature>
<name>A0A1E4ST19_9ASCO</name>
<evidence type="ECO:0000313" key="3">
    <source>
        <dbReference type="Proteomes" id="UP000094801"/>
    </source>
</evidence>
<accession>A0A1E4ST19</accession>
<keyword evidence="3" id="KW-1185">Reference proteome</keyword>
<sequence>MELMDDHNDDQVQLQKSTSNIEFDGSRHGSFSSSSFNNSASASVSASASSDEMTTNQPNSSSSIYLTKINSGSSLDDRQYTVPEILRIFTKQDDGEIDIRKSLHSLSIDLDPSVTKSLESKLNMNDKEHDQLQLEFITVVAIAKITDETNLLLSSSPLNEIGFHQVVEQSIATVKLFKYHFQLSQTHSNFGFKNFGVILSSERFNLIKPFLNVLLIAPRYDFPDLEKLKSLFSLLVSFHLMNKYLFDSMLSTIQYPDFRDMLTCIFNDNNITDTDEDYSDGLYSLFRRYNDCQLLDQSTLEGDKSSDKLLQLVLPANFDYVLMNSVDSLLQLENSFANLYINNNIVEELTNITLRYMKDDLNREMIFLYCFNNPNTLQKLHQLANDKSNQDLCTITMKLSCYLLAKISELIIMNLSITCINDEKLLKILLQTNNQYFKDFFGFTDNCSSYSVTQSTISVLFEVVDQNLKLDLFKEKTLLQYLSVCLMNLRYNLNSTEDILSIHSLLNDMGSRLSFHALLETIQFILLSNLNKGNVSLYENYKEIPQYLQNSFGFDMIPPVSRFNFGFEDNLNHGGDYCSQKLRSETIGLFSTIEKSDEFCKPLCNKLMKDCLISCLIIKSKVYNDSREYNDEIGIMKFSTAEHPNDIITNNSNNNNKSKNFKLSMFRSYHGLDFKILTKSLELNLSATFSSLIVKSNYDNFHNNDDTPISNLIYHYQLDSLMSYILIYKEFGLFTLMKFIKSFILKDSRMIHICAKLLSDLLVFDPNLEKPSKLEYVSQIVRNGGVLSSLIRQFIELFDDGYSNSFKKLANFLKSCPSPIKPSKIPRGVAVLDYKQFMSFIDN</sequence>
<organism evidence="2 3">
    <name type="scientific">[Candida] arabinofermentans NRRL YB-2248</name>
    <dbReference type="NCBI Taxonomy" id="983967"/>
    <lineage>
        <taxon>Eukaryota</taxon>
        <taxon>Fungi</taxon>
        <taxon>Dikarya</taxon>
        <taxon>Ascomycota</taxon>
        <taxon>Saccharomycotina</taxon>
        <taxon>Pichiomycetes</taxon>
        <taxon>Pichiales</taxon>
        <taxon>Pichiaceae</taxon>
        <taxon>Ogataea</taxon>
        <taxon>Ogataea/Candida clade</taxon>
    </lineage>
</organism>
<dbReference type="OrthoDB" id="3990582at2759"/>
<dbReference type="Proteomes" id="UP000094801">
    <property type="component" value="Unassembled WGS sequence"/>
</dbReference>
<feature type="compositionally biased region" description="Polar residues" evidence="1">
    <location>
        <begin position="11"/>
        <end position="21"/>
    </location>
</feature>
<feature type="compositionally biased region" description="Low complexity" evidence="1">
    <location>
        <begin position="30"/>
        <end position="42"/>
    </location>
</feature>